<dbReference type="PANTHER" id="PTHR10876:SF0">
    <property type="entry name" value="ZINC FINGER PROTEIN ZPR1"/>
    <property type="match status" value="1"/>
</dbReference>
<evidence type="ECO:0000256" key="1">
    <source>
        <dbReference type="ARBA" id="ARBA00008354"/>
    </source>
</evidence>
<accession>A0A483CQC7</accession>
<dbReference type="InterPro" id="IPR004470">
    <property type="entry name" value="ZPR1-like_arc"/>
</dbReference>
<keyword evidence="4" id="KW-0862">Zinc</keyword>
<dbReference type="AlphaFoldDB" id="A0A483CQC7"/>
<evidence type="ECO:0000313" key="6">
    <source>
        <dbReference type="EMBL" id="TAJ45325.1"/>
    </source>
</evidence>
<gene>
    <name evidence="6" type="ORF">CUJ86_00840</name>
</gene>
<proteinExistence type="inferred from homology"/>
<dbReference type="InterPro" id="IPR040141">
    <property type="entry name" value="ZPR1"/>
</dbReference>
<comment type="similarity">
    <text evidence="1">Belongs to the ZPR1 family.</text>
</comment>
<feature type="domain" description="Zinc finger ZPR1-type" evidence="5">
    <location>
        <begin position="7"/>
        <end position="160"/>
    </location>
</feature>
<keyword evidence="2" id="KW-0479">Metal-binding</keyword>
<reference evidence="6 7" key="1">
    <citation type="submission" date="2017-11" db="EMBL/GenBank/DDBJ databases">
        <title>Isolation and Characterization of Methanofollis Species from Methane Seep Offshore SW Taiwan.</title>
        <authorList>
            <person name="Teng N.-H."/>
            <person name="Lai M.-C."/>
            <person name="Chen S.-C."/>
        </authorList>
    </citation>
    <scope>NUCLEOTIDE SEQUENCE [LARGE SCALE GENOMIC DNA]</scope>
    <source>
        <strain evidence="6 7">FWC-SCC2</strain>
    </source>
</reference>
<keyword evidence="7" id="KW-1185">Reference proteome</keyword>
<evidence type="ECO:0000256" key="3">
    <source>
        <dbReference type="ARBA" id="ARBA00022771"/>
    </source>
</evidence>
<dbReference type="SMART" id="SM00709">
    <property type="entry name" value="Zpr1"/>
    <property type="match status" value="1"/>
</dbReference>
<dbReference type="NCBIfam" id="TIGR00310">
    <property type="entry name" value="ZPR1_znf"/>
    <property type="match status" value="1"/>
</dbReference>
<dbReference type="Pfam" id="PF22794">
    <property type="entry name" value="jr-ZPR1"/>
    <property type="match status" value="1"/>
</dbReference>
<evidence type="ECO:0000256" key="4">
    <source>
        <dbReference type="ARBA" id="ARBA00022833"/>
    </source>
</evidence>
<organism evidence="6 7">
    <name type="scientific">Methanofollis fontis</name>
    <dbReference type="NCBI Taxonomy" id="2052832"/>
    <lineage>
        <taxon>Archaea</taxon>
        <taxon>Methanobacteriati</taxon>
        <taxon>Methanobacteriota</taxon>
        <taxon>Stenosarchaea group</taxon>
        <taxon>Methanomicrobia</taxon>
        <taxon>Methanomicrobiales</taxon>
        <taxon>Methanomicrobiaceae</taxon>
        <taxon>Methanofollis</taxon>
    </lineage>
</organism>
<dbReference type="PANTHER" id="PTHR10876">
    <property type="entry name" value="ZINC FINGER PROTEIN ZPR1"/>
    <property type="match status" value="1"/>
</dbReference>
<comment type="caution">
    <text evidence="6">The sequence shown here is derived from an EMBL/GenBank/DDBJ whole genome shotgun (WGS) entry which is preliminary data.</text>
</comment>
<dbReference type="GO" id="GO:0008270">
    <property type="term" value="F:zinc ion binding"/>
    <property type="evidence" value="ECO:0007669"/>
    <property type="project" value="UniProtKB-KW"/>
</dbReference>
<evidence type="ECO:0000259" key="5">
    <source>
        <dbReference type="SMART" id="SM00709"/>
    </source>
</evidence>
<protein>
    <recommendedName>
        <fullName evidence="5">Zinc finger ZPR1-type domain-containing protein</fullName>
    </recommendedName>
</protein>
<dbReference type="Pfam" id="PF03367">
    <property type="entry name" value="Zn_ribbon_ZPR1"/>
    <property type="match status" value="1"/>
</dbReference>
<dbReference type="Gene3D" id="2.60.120.1040">
    <property type="entry name" value="ZPR1, A/B domain"/>
    <property type="match status" value="1"/>
</dbReference>
<name>A0A483CQC7_9EURY</name>
<dbReference type="OrthoDB" id="14924at2157"/>
<dbReference type="InterPro" id="IPR004457">
    <property type="entry name" value="Znf_ZPR1"/>
</dbReference>
<dbReference type="Proteomes" id="UP000292580">
    <property type="component" value="Unassembled WGS sequence"/>
</dbReference>
<evidence type="ECO:0000313" key="7">
    <source>
        <dbReference type="Proteomes" id="UP000292580"/>
    </source>
</evidence>
<evidence type="ECO:0000256" key="2">
    <source>
        <dbReference type="ARBA" id="ARBA00022723"/>
    </source>
</evidence>
<keyword evidence="3" id="KW-0863">Zinc-finger</keyword>
<dbReference type="InterPro" id="IPR042451">
    <property type="entry name" value="ZPR1_A/B_dom"/>
</dbReference>
<dbReference type="InterPro" id="IPR056180">
    <property type="entry name" value="ZPR1_jr_dom"/>
</dbReference>
<dbReference type="RefSeq" id="WP_130645672.1">
    <property type="nucleotide sequence ID" value="NZ_PGCL01000001.1"/>
</dbReference>
<dbReference type="EMBL" id="PGCL01000001">
    <property type="protein sequence ID" value="TAJ45325.1"/>
    <property type="molecule type" value="Genomic_DNA"/>
</dbReference>
<sequence>MRTVLRAPCQVCNREIEYIYQTENIPYFSEILIESACCPCGWRMSDTFILSEGQPSHSEIVVERVADLDIRVIRSSSGTITVPELGIEIKPGPASEGFITNVEGVLDRIDDVLQMALRTAEGEERERACSIRDRIAAVREGRERITLIIDDPAGNSAIIQNPADGRE</sequence>
<dbReference type="NCBIfam" id="TIGR00340">
    <property type="entry name" value="zpr1_rel"/>
    <property type="match status" value="1"/>
</dbReference>